<accession>A0A345PKG8</accession>
<evidence type="ECO:0000313" key="2">
    <source>
        <dbReference type="Proteomes" id="UP000253908"/>
    </source>
</evidence>
<dbReference type="PANTHER" id="PTHR38460">
    <property type="entry name" value="TAUTOMERASE YOLI-RELATED"/>
    <property type="match status" value="1"/>
</dbReference>
<evidence type="ECO:0000313" key="1">
    <source>
        <dbReference type="EMBL" id="AXI10498.1"/>
    </source>
</evidence>
<dbReference type="RefSeq" id="WP_114917783.1">
    <property type="nucleotide sequence ID" value="NZ_CP024848.1"/>
</dbReference>
<dbReference type="KEGG" id="ocn:CUC15_16845"/>
<dbReference type="InterPro" id="IPR037479">
    <property type="entry name" value="Tauto_MSAD"/>
</dbReference>
<keyword evidence="2" id="KW-1185">Reference proteome</keyword>
<gene>
    <name evidence="1" type="ORF">CUC15_16845</name>
</gene>
<dbReference type="Proteomes" id="UP000253908">
    <property type="component" value="Chromosome"/>
</dbReference>
<dbReference type="SUPFAM" id="SSF55331">
    <property type="entry name" value="Tautomerase/MIF"/>
    <property type="match status" value="1"/>
</dbReference>
<dbReference type="AlphaFoldDB" id="A0A345PKG8"/>
<proteinExistence type="predicted"/>
<sequence>MPLIRFDLIEGRDEVSLKRLLDTTHEVVVEAFGVPEGDRYQIVHQHAANEMIIKDTGLGFERSESVVLITITSTQRNDKQKKAFYRLLAERLEEVCGIEPNDVMVSIVTNGAADWSFGFGEAQFLTGKL</sequence>
<dbReference type="PANTHER" id="PTHR38460:SF1">
    <property type="entry name" value="TAUTOMERASE YOLI-RELATED"/>
    <property type="match status" value="1"/>
</dbReference>
<dbReference type="Gene3D" id="3.30.429.10">
    <property type="entry name" value="Macrophage Migration Inhibitory Factor"/>
    <property type="match status" value="1"/>
</dbReference>
<organism evidence="1 2">
    <name type="scientific">Oceanobacillus zhaokaii</name>
    <dbReference type="NCBI Taxonomy" id="2052660"/>
    <lineage>
        <taxon>Bacteria</taxon>
        <taxon>Bacillati</taxon>
        <taxon>Bacillota</taxon>
        <taxon>Bacilli</taxon>
        <taxon>Bacillales</taxon>
        <taxon>Bacillaceae</taxon>
        <taxon>Oceanobacillus</taxon>
    </lineage>
</organism>
<dbReference type="InterPro" id="IPR014347">
    <property type="entry name" value="Tautomerase/MIF_sf"/>
</dbReference>
<dbReference type="Pfam" id="PF14552">
    <property type="entry name" value="Tautomerase_2"/>
    <property type="match status" value="1"/>
</dbReference>
<dbReference type="OrthoDB" id="9804765at2"/>
<name>A0A345PKG8_9BACI</name>
<protein>
    <submittedName>
        <fullName evidence="1">Tautomerase family protein</fullName>
    </submittedName>
</protein>
<dbReference type="EMBL" id="CP024848">
    <property type="protein sequence ID" value="AXI10498.1"/>
    <property type="molecule type" value="Genomic_DNA"/>
</dbReference>
<reference evidence="2" key="1">
    <citation type="submission" date="2017-11" db="EMBL/GenBank/DDBJ databases">
        <authorList>
            <person name="Zhu W."/>
        </authorList>
    </citation>
    <scope>NUCLEOTIDE SEQUENCE [LARGE SCALE GENOMIC DNA]</scope>
    <source>
        <strain evidence="2">160</strain>
    </source>
</reference>